<evidence type="ECO:0000256" key="6">
    <source>
        <dbReference type="ARBA" id="ARBA00022654"/>
    </source>
</evidence>
<dbReference type="GeneID" id="303367433"/>
<sequence>MELKKYKVDSFNLDHRKVVAPYVRVAAKKQGEKGDVVTKFDVRVCQPNKEFMNTGALHTMEHIIAEYLRDEIPGVIDFSPMGCRTGFYLTVWGDVDEEYIASHLIPVFKKVIDWTGEIPAANEIQCGNYRDMDLEGAKKFAKKWIEGISKKGWSAFPDWL</sequence>
<dbReference type="PIRSF" id="PIRSF006160">
    <property type="entry name" value="AI2"/>
    <property type="match status" value="1"/>
</dbReference>
<dbReference type="GO" id="GO:0005506">
    <property type="term" value="F:iron ion binding"/>
    <property type="evidence" value="ECO:0007669"/>
    <property type="project" value="InterPro"/>
</dbReference>
<evidence type="ECO:0000256" key="12">
    <source>
        <dbReference type="ARBA" id="ARBA00030600"/>
    </source>
</evidence>
<dbReference type="EMBL" id="FUXC01000006">
    <property type="protein sequence ID" value="SJZ77967.1"/>
    <property type="molecule type" value="Genomic_DNA"/>
</dbReference>
<feature type="binding site" evidence="14">
    <location>
        <position position="62"/>
    </location>
    <ligand>
        <name>Fe cation</name>
        <dbReference type="ChEBI" id="CHEBI:24875"/>
    </ligand>
</feature>
<comment type="similarity">
    <text evidence="2 14">Belongs to the LuxS family.</text>
</comment>
<dbReference type="InterPro" id="IPR003815">
    <property type="entry name" value="S-ribosylhomocysteinase"/>
</dbReference>
<organism evidence="15 16">
    <name type="scientific">Treponema berlinense</name>
    <dbReference type="NCBI Taxonomy" id="225004"/>
    <lineage>
        <taxon>Bacteria</taxon>
        <taxon>Pseudomonadati</taxon>
        <taxon>Spirochaetota</taxon>
        <taxon>Spirochaetia</taxon>
        <taxon>Spirochaetales</taxon>
        <taxon>Treponemataceae</taxon>
        <taxon>Treponema</taxon>
    </lineage>
</organism>
<evidence type="ECO:0000256" key="9">
    <source>
        <dbReference type="ARBA" id="ARBA00023004"/>
    </source>
</evidence>
<evidence type="ECO:0000256" key="1">
    <source>
        <dbReference type="ARBA" id="ARBA00000297"/>
    </source>
</evidence>
<evidence type="ECO:0000256" key="10">
    <source>
        <dbReference type="ARBA" id="ARBA00023239"/>
    </source>
</evidence>
<dbReference type="NCBIfam" id="NF002606">
    <property type="entry name" value="PRK02260.2-4"/>
    <property type="match status" value="1"/>
</dbReference>
<dbReference type="InterPro" id="IPR037005">
    <property type="entry name" value="LuxS_sf"/>
</dbReference>
<evidence type="ECO:0000256" key="8">
    <source>
        <dbReference type="ARBA" id="ARBA00022929"/>
    </source>
</evidence>
<evidence type="ECO:0000256" key="4">
    <source>
        <dbReference type="ARBA" id="ARBA00012240"/>
    </source>
</evidence>
<evidence type="ECO:0000256" key="11">
    <source>
        <dbReference type="ARBA" id="ARBA00024654"/>
    </source>
</evidence>
<comment type="function">
    <text evidence="11 14">Involved in the synthesis of autoinducer 2 (AI-2) which is secreted by bacteria and is used to communicate both the cell density and the metabolic potential of the environment. The regulation of gene expression in response to changes in cell density is called quorum sensing. Catalyzes the transformation of S-ribosylhomocysteine (RHC) to homocysteine (HC) and 4,5-dihydroxy-2,3-pentadione (DPD).</text>
</comment>
<keyword evidence="9 14" id="KW-0408">Iron</keyword>
<keyword evidence="8 14" id="KW-0071">Autoinducer synthesis</keyword>
<dbReference type="InterPro" id="IPR011249">
    <property type="entry name" value="Metalloenz_LuxS/M16"/>
</dbReference>
<evidence type="ECO:0000313" key="16">
    <source>
        <dbReference type="Proteomes" id="UP000190395"/>
    </source>
</evidence>
<keyword evidence="7 14" id="KW-0479">Metal-binding</keyword>
<dbReference type="GO" id="GO:0009372">
    <property type="term" value="P:quorum sensing"/>
    <property type="evidence" value="ECO:0007669"/>
    <property type="project" value="UniProtKB-UniRule"/>
</dbReference>
<comment type="catalytic activity">
    <reaction evidence="1 14">
        <text>S-(5-deoxy-D-ribos-5-yl)-L-homocysteine = (S)-4,5-dihydroxypentane-2,3-dione + L-homocysteine</text>
        <dbReference type="Rhea" id="RHEA:17753"/>
        <dbReference type="ChEBI" id="CHEBI:29484"/>
        <dbReference type="ChEBI" id="CHEBI:58195"/>
        <dbReference type="ChEBI" id="CHEBI:58199"/>
        <dbReference type="EC" id="4.4.1.21"/>
    </reaction>
</comment>
<dbReference type="GO" id="GO:0043768">
    <property type="term" value="F:S-ribosylhomocysteine lyase activity"/>
    <property type="evidence" value="ECO:0007669"/>
    <property type="project" value="UniProtKB-UniRule"/>
</dbReference>
<proteinExistence type="inferred from homology"/>
<keyword evidence="10 14" id="KW-0456">Lyase</keyword>
<dbReference type="AlphaFoldDB" id="A0A1T4NG36"/>
<dbReference type="OrthoDB" id="9788129at2"/>
<evidence type="ECO:0000256" key="7">
    <source>
        <dbReference type="ARBA" id="ARBA00022723"/>
    </source>
</evidence>
<feature type="binding site" evidence="14">
    <location>
        <position position="126"/>
    </location>
    <ligand>
        <name>Fe cation</name>
        <dbReference type="ChEBI" id="CHEBI:24875"/>
    </ligand>
</feature>
<comment type="cofactor">
    <cofactor evidence="14">
        <name>Fe cation</name>
        <dbReference type="ChEBI" id="CHEBI:24875"/>
    </cofactor>
    <text evidence="14">Binds 1 Fe cation per subunit.</text>
</comment>
<dbReference type="PRINTS" id="PR01487">
    <property type="entry name" value="LUXSPROTEIN"/>
</dbReference>
<keyword evidence="6 14" id="KW-0673">Quorum sensing</keyword>
<dbReference type="PANTHER" id="PTHR35799">
    <property type="entry name" value="S-RIBOSYLHOMOCYSTEINE LYASE"/>
    <property type="match status" value="1"/>
</dbReference>
<comment type="subunit">
    <text evidence="3 14">Homodimer.</text>
</comment>
<evidence type="ECO:0000256" key="13">
    <source>
        <dbReference type="ARBA" id="ARBA00031777"/>
    </source>
</evidence>
<evidence type="ECO:0000256" key="3">
    <source>
        <dbReference type="ARBA" id="ARBA00011738"/>
    </source>
</evidence>
<dbReference type="EC" id="4.4.1.21" evidence="4 14"/>
<dbReference type="SUPFAM" id="SSF63411">
    <property type="entry name" value="LuxS/MPP-like metallohydrolase"/>
    <property type="match status" value="1"/>
</dbReference>
<dbReference type="Gene3D" id="3.30.1360.80">
    <property type="entry name" value="S-ribosylhomocysteinase (LuxS)"/>
    <property type="match status" value="1"/>
</dbReference>
<keyword evidence="16" id="KW-1185">Reference proteome</keyword>
<dbReference type="Proteomes" id="UP000190395">
    <property type="component" value="Unassembled WGS sequence"/>
</dbReference>
<gene>
    <name evidence="14" type="primary">luxS</name>
    <name evidence="15" type="ORF">SAMN02745152_01191</name>
</gene>
<dbReference type="RefSeq" id="WP_078930937.1">
    <property type="nucleotide sequence ID" value="NZ_FUXC01000006.1"/>
</dbReference>
<dbReference type="HAMAP" id="MF_00091">
    <property type="entry name" value="LuxS"/>
    <property type="match status" value="1"/>
</dbReference>
<name>A0A1T4NG36_9SPIR</name>
<feature type="binding site" evidence="14">
    <location>
        <position position="58"/>
    </location>
    <ligand>
        <name>Fe cation</name>
        <dbReference type="ChEBI" id="CHEBI:24875"/>
    </ligand>
</feature>
<evidence type="ECO:0000256" key="5">
    <source>
        <dbReference type="ARBA" id="ARBA00015130"/>
    </source>
</evidence>
<dbReference type="Pfam" id="PF02664">
    <property type="entry name" value="LuxS"/>
    <property type="match status" value="1"/>
</dbReference>
<dbReference type="STRING" id="225004.SAMN02745152_01191"/>
<evidence type="ECO:0000256" key="14">
    <source>
        <dbReference type="HAMAP-Rule" id="MF_00091"/>
    </source>
</evidence>
<evidence type="ECO:0000256" key="2">
    <source>
        <dbReference type="ARBA" id="ARBA00007311"/>
    </source>
</evidence>
<evidence type="ECO:0000313" key="15">
    <source>
        <dbReference type="EMBL" id="SJZ77967.1"/>
    </source>
</evidence>
<reference evidence="15 16" key="1">
    <citation type="submission" date="2017-02" db="EMBL/GenBank/DDBJ databases">
        <authorList>
            <person name="Peterson S.W."/>
        </authorList>
    </citation>
    <scope>NUCLEOTIDE SEQUENCE [LARGE SCALE GENOMIC DNA]</scope>
    <source>
        <strain evidence="15 16">ATCC BAA-909</strain>
    </source>
</reference>
<protein>
    <recommendedName>
        <fullName evidence="5 14">S-ribosylhomocysteine lyase</fullName>
        <ecNumber evidence="4 14">4.4.1.21</ecNumber>
    </recommendedName>
    <alternativeName>
        <fullName evidence="12 14">AI-2 synthesis protein</fullName>
    </alternativeName>
    <alternativeName>
        <fullName evidence="13 14">Autoinducer-2 production protein LuxS</fullName>
    </alternativeName>
</protein>
<accession>A0A1T4NG36</accession>
<dbReference type="PANTHER" id="PTHR35799:SF1">
    <property type="entry name" value="S-RIBOSYLHOMOCYSTEINE LYASE"/>
    <property type="match status" value="1"/>
</dbReference>
<dbReference type="NCBIfam" id="NF002604">
    <property type="entry name" value="PRK02260.1-4"/>
    <property type="match status" value="1"/>
</dbReference>